<dbReference type="Proteomes" id="UP000189627">
    <property type="component" value="Chromosome 1"/>
</dbReference>
<organism evidence="1 2">
    <name type="scientific">Cupriavidus necator</name>
    <name type="common">Alcaligenes eutrophus</name>
    <name type="synonym">Ralstonia eutropha</name>
    <dbReference type="NCBI Taxonomy" id="106590"/>
    <lineage>
        <taxon>Bacteria</taxon>
        <taxon>Pseudomonadati</taxon>
        <taxon>Pseudomonadota</taxon>
        <taxon>Betaproteobacteria</taxon>
        <taxon>Burkholderiales</taxon>
        <taxon>Burkholderiaceae</taxon>
        <taxon>Cupriavidus</taxon>
    </lineage>
</organism>
<sequence length="101" mass="11154">MLRTVGRLANLRLAFAGWISSHCPRAGTLAFGRVLCKRPSTEGAGRYAMAILLHKRHIALNRSGLDRRYVLWDGGLRSQECAAVKRSLGQEHMGKEVRPGA</sequence>
<dbReference type="KEGG" id="cuh:BJN34_07615"/>
<accession>A0A1U9UMV5</accession>
<protein>
    <submittedName>
        <fullName evidence="1">LuxR family transcriptional regulator</fullName>
    </submittedName>
</protein>
<reference evidence="2" key="1">
    <citation type="submission" date="2017-02" db="EMBL/GenBank/DDBJ databases">
        <title>Complete genome sequence of Cupriavidus necator strain NH9, a 3-chlorobenzoate degrader.</title>
        <authorList>
            <person name="Moriuchi R."/>
            <person name="Dohra H."/>
            <person name="Ogawa N."/>
        </authorList>
    </citation>
    <scope>NUCLEOTIDE SEQUENCE [LARGE SCALE GENOMIC DNA]</scope>
    <source>
        <strain evidence="2">NH9</strain>
    </source>
</reference>
<evidence type="ECO:0000313" key="2">
    <source>
        <dbReference type="Proteomes" id="UP000189627"/>
    </source>
</evidence>
<gene>
    <name evidence="1" type="ORF">BJN34_07615</name>
</gene>
<dbReference type="AlphaFoldDB" id="A0A1U9UMV5"/>
<dbReference type="EMBL" id="CP017757">
    <property type="protein sequence ID" value="AQV93757.1"/>
    <property type="molecule type" value="Genomic_DNA"/>
</dbReference>
<evidence type="ECO:0000313" key="1">
    <source>
        <dbReference type="EMBL" id="AQV93757.1"/>
    </source>
</evidence>
<proteinExistence type="predicted"/>
<name>A0A1U9UMV5_CUPNE</name>